<evidence type="ECO:0000256" key="1">
    <source>
        <dbReference type="ARBA" id="ARBA00004141"/>
    </source>
</evidence>
<dbReference type="GO" id="GO:0046961">
    <property type="term" value="F:proton-transporting ATPase activity, rotational mechanism"/>
    <property type="evidence" value="ECO:0007669"/>
    <property type="project" value="InterPro"/>
</dbReference>
<dbReference type="HAMAP" id="MF_01396">
    <property type="entry name" value="ATP_synth_c_bact"/>
    <property type="match status" value="1"/>
</dbReference>
<dbReference type="GO" id="GO:0015986">
    <property type="term" value="P:proton motive force-driven ATP synthesis"/>
    <property type="evidence" value="ECO:0007669"/>
    <property type="project" value="InterPro"/>
</dbReference>
<reference evidence="11 12" key="1">
    <citation type="journal article" date="2011" name="J. Bacteriol.">
        <title>Complete genome sequence of the thermoacidophilic crenarchaeon Thermoproteus uzoniensis 768-20.</title>
        <authorList>
            <person name="Mardanov A.V."/>
            <person name="Gumerov V.M."/>
            <person name="Beletsky A.V."/>
            <person name="Prokofeva M.I."/>
            <person name="Bonch-Osmolovskaya E.A."/>
            <person name="Ravin N.V."/>
            <person name="Skryabin K.G."/>
        </authorList>
    </citation>
    <scope>NUCLEOTIDE SEQUENCE [LARGE SCALE GENOMIC DNA]</scope>
    <source>
        <strain evidence="11 12">768-20</strain>
    </source>
</reference>
<evidence type="ECO:0000256" key="8">
    <source>
        <dbReference type="ARBA" id="ARBA00023136"/>
    </source>
</evidence>
<dbReference type="Gene3D" id="1.20.120.610">
    <property type="entry name" value="lithium bound rotor ring of v- atpase"/>
    <property type="match status" value="1"/>
</dbReference>
<dbReference type="AlphaFoldDB" id="F2L391"/>
<feature type="transmembrane region" description="Helical" evidence="9">
    <location>
        <begin position="64"/>
        <end position="89"/>
    </location>
</feature>
<dbReference type="InterPro" id="IPR000245">
    <property type="entry name" value="ATPase_proteolipid_csu"/>
</dbReference>
<evidence type="ECO:0000256" key="9">
    <source>
        <dbReference type="SAM" id="Phobius"/>
    </source>
</evidence>
<evidence type="ECO:0000256" key="7">
    <source>
        <dbReference type="ARBA" id="ARBA00023065"/>
    </source>
</evidence>
<feature type="domain" description="V-ATPase proteolipid subunit C-like" evidence="10">
    <location>
        <begin position="28"/>
        <end position="87"/>
    </location>
</feature>
<comment type="similarity">
    <text evidence="3">Belongs to the V-ATPase proteolipid subunit family.</text>
</comment>
<dbReference type="SUPFAM" id="SSF81333">
    <property type="entry name" value="F1F0 ATP synthase subunit C"/>
    <property type="match status" value="1"/>
</dbReference>
<keyword evidence="6 9" id="KW-1133">Transmembrane helix</keyword>
<evidence type="ECO:0000256" key="6">
    <source>
        <dbReference type="ARBA" id="ARBA00022989"/>
    </source>
</evidence>
<dbReference type="PANTHER" id="PTHR10263">
    <property type="entry name" value="V-TYPE PROTON ATPASE PROTEOLIPID SUBUNIT"/>
    <property type="match status" value="1"/>
</dbReference>
<accession>F2L391</accession>
<dbReference type="RefSeq" id="WP_013679286.1">
    <property type="nucleotide sequence ID" value="NC_015315.1"/>
</dbReference>
<evidence type="ECO:0000256" key="2">
    <source>
        <dbReference type="ARBA" id="ARBA00006704"/>
    </source>
</evidence>
<keyword evidence="7" id="KW-0406">Ion transport</keyword>
<organism evidence="11 12">
    <name type="scientific">Thermoproteus uzoniensis (strain 768-20)</name>
    <dbReference type="NCBI Taxonomy" id="999630"/>
    <lineage>
        <taxon>Archaea</taxon>
        <taxon>Thermoproteota</taxon>
        <taxon>Thermoprotei</taxon>
        <taxon>Thermoproteales</taxon>
        <taxon>Thermoproteaceae</taxon>
        <taxon>Thermoproteus</taxon>
    </lineage>
</organism>
<evidence type="ECO:0000313" key="12">
    <source>
        <dbReference type="Proteomes" id="UP000008138"/>
    </source>
</evidence>
<reference key="2">
    <citation type="submission" date="2011-03" db="EMBL/GenBank/DDBJ databases">
        <title>Complete genome sequence of the thermoacidophilic crenarchaeon Thermoproteus uzoniensis 768-20.</title>
        <authorList>
            <person name="Mardanov A.V."/>
            <person name="Gumerov V.M."/>
            <person name="Beletsky A.V."/>
            <person name="Prokofeva M.I."/>
            <person name="Bonch-Osmolovskaya E.A."/>
            <person name="Ravin N.V."/>
            <person name="Skryabin K.G."/>
        </authorList>
    </citation>
    <scope>NUCLEOTIDE SEQUENCE</scope>
    <source>
        <strain>768-20</strain>
    </source>
</reference>
<dbReference type="KEGG" id="tuz:TUZN_0454"/>
<dbReference type="HOGENOM" id="CLU_148047_3_2_2"/>
<comment type="similarity">
    <text evidence="2">Belongs to the ATPase C chain family.</text>
</comment>
<dbReference type="eggNOG" id="arCOG02455">
    <property type="taxonomic scope" value="Archaea"/>
</dbReference>
<evidence type="ECO:0000313" key="11">
    <source>
        <dbReference type="EMBL" id="AEA11950.1"/>
    </source>
</evidence>
<protein>
    <submittedName>
        <fullName evidence="11">H+-transporting ATP synthase subunit C (AtpC)</fullName>
    </submittedName>
</protein>
<dbReference type="OrthoDB" id="29272at2157"/>
<keyword evidence="4" id="KW-0813">Transport</keyword>
<evidence type="ECO:0000256" key="4">
    <source>
        <dbReference type="ARBA" id="ARBA00022448"/>
    </source>
</evidence>
<dbReference type="InterPro" id="IPR035921">
    <property type="entry name" value="F/V-ATP_Csub_sf"/>
</dbReference>
<dbReference type="InterPro" id="IPR002379">
    <property type="entry name" value="ATPase_proteolipid_c-like_dom"/>
</dbReference>
<dbReference type="Proteomes" id="UP000008138">
    <property type="component" value="Chromosome"/>
</dbReference>
<keyword evidence="12" id="KW-1185">Reference proteome</keyword>
<evidence type="ECO:0000259" key="10">
    <source>
        <dbReference type="Pfam" id="PF00137"/>
    </source>
</evidence>
<sequence>MAAKYLLPLLLLSAAAFAQTTQSGNQYIGAGLAVGLAGLGAGIGVGIAGAAAISALVEKPQERVWYLIFVALAEAIAIYGLLISFILAAK</sequence>
<keyword evidence="8 9" id="KW-0472">Membrane</keyword>
<dbReference type="GO" id="GO:0045259">
    <property type="term" value="C:proton-transporting ATP synthase complex"/>
    <property type="evidence" value="ECO:0007669"/>
    <property type="project" value="InterPro"/>
</dbReference>
<dbReference type="Pfam" id="PF00137">
    <property type="entry name" value="ATP-synt_C"/>
    <property type="match status" value="1"/>
</dbReference>
<comment type="subcellular location">
    <subcellularLocation>
        <location evidence="1">Membrane</location>
        <topology evidence="1">Multi-pass membrane protein</topology>
    </subcellularLocation>
</comment>
<feature type="transmembrane region" description="Helical" evidence="9">
    <location>
        <begin position="28"/>
        <end position="57"/>
    </location>
</feature>
<evidence type="ECO:0000256" key="5">
    <source>
        <dbReference type="ARBA" id="ARBA00022692"/>
    </source>
</evidence>
<name>F2L391_THEU7</name>
<dbReference type="PRINTS" id="PR00122">
    <property type="entry name" value="VACATPASE"/>
</dbReference>
<proteinExistence type="inferred from homology"/>
<dbReference type="InterPro" id="IPR000454">
    <property type="entry name" value="ATP_synth_F0_csu"/>
</dbReference>
<keyword evidence="5 9" id="KW-0812">Transmembrane</keyword>
<evidence type="ECO:0000256" key="3">
    <source>
        <dbReference type="ARBA" id="ARBA00007296"/>
    </source>
</evidence>
<dbReference type="EMBL" id="CP002590">
    <property type="protein sequence ID" value="AEA11950.1"/>
    <property type="molecule type" value="Genomic_DNA"/>
</dbReference>
<dbReference type="GeneID" id="10359999"/>
<dbReference type="STRING" id="999630.TUZN_0454"/>
<gene>
    <name evidence="11" type="ordered locus">TUZN_0454</name>
</gene>
<dbReference type="GO" id="GO:0033179">
    <property type="term" value="C:proton-transporting V-type ATPase, V0 domain"/>
    <property type="evidence" value="ECO:0007669"/>
    <property type="project" value="InterPro"/>
</dbReference>
<dbReference type="CDD" id="cd18120">
    <property type="entry name" value="ATP-synt_Vo_Ao_c"/>
    <property type="match status" value="1"/>
</dbReference>